<dbReference type="RefSeq" id="XP_045143162.1">
    <property type="nucleotide sequence ID" value="XM_045287227.1"/>
</dbReference>
<evidence type="ECO:0000313" key="2">
    <source>
        <dbReference type="RefSeq" id="XP_045143162.1"/>
    </source>
</evidence>
<dbReference type="Proteomes" id="UP000694863">
    <property type="component" value="Unplaced"/>
</dbReference>
<accession>A0AC55CUJ3</accession>
<organism evidence="1 2">
    <name type="scientific">Echinops telfairi</name>
    <name type="common">Lesser hedgehog tenrec</name>
    <dbReference type="NCBI Taxonomy" id="9371"/>
    <lineage>
        <taxon>Eukaryota</taxon>
        <taxon>Metazoa</taxon>
        <taxon>Chordata</taxon>
        <taxon>Craniata</taxon>
        <taxon>Vertebrata</taxon>
        <taxon>Euteleostomi</taxon>
        <taxon>Mammalia</taxon>
        <taxon>Eutheria</taxon>
        <taxon>Afrotheria</taxon>
        <taxon>Tenrecidae</taxon>
        <taxon>Tenrecinae</taxon>
        <taxon>Echinops</taxon>
    </lineage>
</organism>
<keyword evidence="1" id="KW-1185">Reference proteome</keyword>
<gene>
    <name evidence="2" type="primary">FAM186B</name>
</gene>
<proteinExistence type="predicted"/>
<protein>
    <submittedName>
        <fullName evidence="2">Protein FAM186B</fullName>
    </submittedName>
</protein>
<sequence>MDEEDSPQLVTPESVKAIISRIEAAQLTRTQEDMSTQLSGILDNVNCVISRFQEELGYDLKEKAKSQQTEQRGKNRFVLLEKIASFSKGARMKEKHLYELLRWLADWGDSLTFEIRNRKSEKEEEALDEWIEVMERVLPLSLMATKGGIESLISLCSTLIEEQKKKTQMSKRTLWQGWQEKSPQASPPEPQPPSPEQMLQDKQTTCTRVSEVRSMLQELLDSTTFNKGEVQAIRYMSAVVENLNKALLLQHQENMSLETKYRHMKLEMTRELSSQRLYFQKALHILENKRDTLLKQVDEMGRKYHDLLLIQHALECQLKKAQRAGHHSGDSRGRASVDSTDLPERERSETTETSTGPPTRSSVSPPEPDQEEQLFRAHSPSPAATTWAGDEPLSACRPLATLATHSRIADRYCGQDPGEESLPPASQPSVGSPAAAGPAHPEEEQEEEEAAEEAEKTGGLRVKIRFRKKPSPGSEARSCEEEEKSSSFPIPERPARRGSRPALQTSLVAHKEKYWMDVEAQRKNLELLSRAAELGLPHSLRSKALELITTTMQLSVLRLRCLCGKYITYRHFRRLRQEVIDHIQALRVTGVSYQPQSLNVYLGNLDRLRTLRLQAWTNQGKELEEKHRECLSSMATMFPKVGLRPARARPPLWAQERWSWGHFWLRWMGTGGAAEASELQAERQGLSRVQQGSQMEPVWRTDVASSSHPIEKKTPGCLAWDQLGGYPDIPRLLVMDVHSSYHKSLMTLKSRAVTTLRKDSQDESSDEPAELVCRRSSESLLGAPWKPEAPDSASPRSIP</sequence>
<name>A0AC55CUJ3_ECHTE</name>
<reference evidence="2" key="1">
    <citation type="submission" date="2025-08" db="UniProtKB">
        <authorList>
            <consortium name="RefSeq"/>
        </authorList>
    </citation>
    <scope>IDENTIFICATION</scope>
</reference>
<evidence type="ECO:0000313" key="1">
    <source>
        <dbReference type="Proteomes" id="UP000694863"/>
    </source>
</evidence>